<proteinExistence type="predicted"/>
<feature type="compositionally biased region" description="Basic and acidic residues" evidence="1">
    <location>
        <begin position="1"/>
        <end position="10"/>
    </location>
</feature>
<evidence type="ECO:0000256" key="1">
    <source>
        <dbReference type="SAM" id="MobiDB-lite"/>
    </source>
</evidence>
<comment type="caution">
    <text evidence="2">The sequence shown here is derived from an EMBL/GenBank/DDBJ whole genome shotgun (WGS) entry which is preliminary data.</text>
</comment>
<gene>
    <name evidence="2" type="ORF">B296_00044535</name>
</gene>
<dbReference type="Proteomes" id="UP000287651">
    <property type="component" value="Unassembled WGS sequence"/>
</dbReference>
<sequence>MVGGGREGHGRRPPGRRAVNAPVLGCRGLDIGGMTPAEKSRPPMGGGKREREERGRERRGDGLGVADEEEKPWEWPDGRSILKWVGGETVLYLCPVPFTTHEGMRHQKRPHNFLCWAHTKTANRTVSFGIPDTHWIRM</sequence>
<protein>
    <submittedName>
        <fullName evidence="2">Uncharacterized protein</fullName>
    </submittedName>
</protein>
<reference evidence="2 3" key="1">
    <citation type="journal article" date="2014" name="Agronomy (Basel)">
        <title>A Draft Genome Sequence for Ensete ventricosum, the Drought-Tolerant Tree Against Hunger.</title>
        <authorList>
            <person name="Harrison J."/>
            <person name="Moore K.A."/>
            <person name="Paszkiewicz K."/>
            <person name="Jones T."/>
            <person name="Grant M."/>
            <person name="Ambacheew D."/>
            <person name="Muzemil S."/>
            <person name="Studholme D.J."/>
        </authorList>
    </citation>
    <scope>NUCLEOTIDE SEQUENCE [LARGE SCALE GENOMIC DNA]</scope>
</reference>
<feature type="region of interest" description="Disordered" evidence="1">
    <location>
        <begin position="1"/>
        <end position="72"/>
    </location>
</feature>
<evidence type="ECO:0000313" key="2">
    <source>
        <dbReference type="EMBL" id="RRT56950.1"/>
    </source>
</evidence>
<accession>A0A426YYY8</accession>
<dbReference type="AlphaFoldDB" id="A0A426YYY8"/>
<evidence type="ECO:0000313" key="3">
    <source>
        <dbReference type="Proteomes" id="UP000287651"/>
    </source>
</evidence>
<organism evidence="2 3">
    <name type="scientific">Ensete ventricosum</name>
    <name type="common">Abyssinian banana</name>
    <name type="synonym">Musa ensete</name>
    <dbReference type="NCBI Taxonomy" id="4639"/>
    <lineage>
        <taxon>Eukaryota</taxon>
        <taxon>Viridiplantae</taxon>
        <taxon>Streptophyta</taxon>
        <taxon>Embryophyta</taxon>
        <taxon>Tracheophyta</taxon>
        <taxon>Spermatophyta</taxon>
        <taxon>Magnoliopsida</taxon>
        <taxon>Liliopsida</taxon>
        <taxon>Zingiberales</taxon>
        <taxon>Musaceae</taxon>
        <taxon>Ensete</taxon>
    </lineage>
</organism>
<name>A0A426YYY8_ENSVE</name>
<dbReference type="EMBL" id="AMZH03009395">
    <property type="protein sequence ID" value="RRT56950.1"/>
    <property type="molecule type" value="Genomic_DNA"/>
</dbReference>
<feature type="compositionally biased region" description="Basic and acidic residues" evidence="1">
    <location>
        <begin position="47"/>
        <end position="61"/>
    </location>
</feature>